<reference evidence="1" key="1">
    <citation type="submission" date="2022-07" db="EMBL/GenBank/DDBJ databases">
        <authorList>
            <person name="Trinca V."/>
            <person name="Uliana J.V.C."/>
            <person name="Torres T.T."/>
            <person name="Ward R.J."/>
            <person name="Monesi N."/>
        </authorList>
    </citation>
    <scope>NUCLEOTIDE SEQUENCE</scope>
    <source>
        <strain evidence="1">HSMRA1968</strain>
        <tissue evidence="1">Whole embryos</tissue>
    </source>
</reference>
<organism evidence="1 2">
    <name type="scientific">Pseudolycoriella hygida</name>
    <dbReference type="NCBI Taxonomy" id="35572"/>
    <lineage>
        <taxon>Eukaryota</taxon>
        <taxon>Metazoa</taxon>
        <taxon>Ecdysozoa</taxon>
        <taxon>Arthropoda</taxon>
        <taxon>Hexapoda</taxon>
        <taxon>Insecta</taxon>
        <taxon>Pterygota</taxon>
        <taxon>Neoptera</taxon>
        <taxon>Endopterygota</taxon>
        <taxon>Diptera</taxon>
        <taxon>Nematocera</taxon>
        <taxon>Sciaroidea</taxon>
        <taxon>Sciaridae</taxon>
        <taxon>Pseudolycoriella</taxon>
    </lineage>
</organism>
<evidence type="ECO:0000313" key="2">
    <source>
        <dbReference type="Proteomes" id="UP001151699"/>
    </source>
</evidence>
<protein>
    <submittedName>
        <fullName evidence="1">Uncharacterized protein</fullName>
    </submittedName>
</protein>
<dbReference type="Proteomes" id="UP001151699">
    <property type="component" value="Unassembled WGS sequence"/>
</dbReference>
<gene>
    <name evidence="1" type="ORF">Bhyg_17464</name>
</gene>
<comment type="caution">
    <text evidence="1">The sequence shown here is derived from an EMBL/GenBank/DDBJ whole genome shotgun (WGS) entry which is preliminary data.</text>
</comment>
<dbReference type="AlphaFoldDB" id="A0A9Q0MPC9"/>
<accession>A0A9Q0MPC9</accession>
<name>A0A9Q0MPC9_9DIPT</name>
<proteinExistence type="predicted"/>
<dbReference type="EMBL" id="WJQU01002066">
    <property type="protein sequence ID" value="KAJ6633357.1"/>
    <property type="molecule type" value="Genomic_DNA"/>
</dbReference>
<sequence length="55" mass="6522">MTTKTIDHYCVSEIKTKSMRIIRRKDENVALCSFVKRKTNLRRKVNQLIVMLVVL</sequence>
<evidence type="ECO:0000313" key="1">
    <source>
        <dbReference type="EMBL" id="KAJ6633357.1"/>
    </source>
</evidence>
<keyword evidence="2" id="KW-1185">Reference proteome</keyword>